<dbReference type="GO" id="GO:0016887">
    <property type="term" value="F:ATP hydrolysis activity"/>
    <property type="evidence" value="ECO:0007669"/>
    <property type="project" value="InterPro"/>
</dbReference>
<comment type="similarity">
    <text evidence="1">Belongs to the ABC transporter superfamily.</text>
</comment>
<reference evidence="7" key="1">
    <citation type="submission" date="2018-06" db="EMBL/GenBank/DDBJ databases">
        <authorList>
            <person name="Zhirakovskaya E."/>
        </authorList>
    </citation>
    <scope>NUCLEOTIDE SEQUENCE</scope>
</reference>
<dbReference type="GO" id="GO:0015658">
    <property type="term" value="F:branched-chain amino acid transmembrane transporter activity"/>
    <property type="evidence" value="ECO:0007669"/>
    <property type="project" value="TreeGrafter"/>
</dbReference>
<feature type="domain" description="ABC transporter" evidence="6">
    <location>
        <begin position="3"/>
        <end position="233"/>
    </location>
</feature>
<dbReference type="Pfam" id="PF00005">
    <property type="entry name" value="ABC_tran"/>
    <property type="match status" value="1"/>
</dbReference>
<dbReference type="PANTHER" id="PTHR43820">
    <property type="entry name" value="HIGH-AFFINITY BRANCHED-CHAIN AMINO ACID TRANSPORT ATP-BINDING PROTEIN LIVF"/>
    <property type="match status" value="1"/>
</dbReference>
<dbReference type="CDD" id="cd03224">
    <property type="entry name" value="ABC_TM1139_LivF_branched"/>
    <property type="match status" value="1"/>
</dbReference>
<dbReference type="InterPro" id="IPR027417">
    <property type="entry name" value="P-loop_NTPase"/>
</dbReference>
<evidence type="ECO:0000259" key="6">
    <source>
        <dbReference type="PROSITE" id="PS50893"/>
    </source>
</evidence>
<gene>
    <name evidence="7" type="ORF">MNBD_ACTINO02-885</name>
</gene>
<sequence length="242" mass="25966">MILELSDVQSGYGKITILHGVSMSVARGEIVTVLGPNGAGKSTLMKAIAGHLPTSEGKIDLDGVRIDGSGASKAAAAGVGYVPQERNVFEELSVIENLRVTANAAREAMNTIDAMFEKFPFLEERKNQRADTLSGGERQILAISAALAGRPRVLLLDEPTSGLAPLFVQDIVDWIADVAEEGTAVVWVVEQSPETILRVSDRTYVMDGGQISREIPSSELLDPEELRKVFLGDQREGHQNGA</sequence>
<dbReference type="AlphaFoldDB" id="A0A3B0T4W1"/>
<organism evidence="7">
    <name type="scientific">hydrothermal vent metagenome</name>
    <dbReference type="NCBI Taxonomy" id="652676"/>
    <lineage>
        <taxon>unclassified sequences</taxon>
        <taxon>metagenomes</taxon>
        <taxon>ecological metagenomes</taxon>
    </lineage>
</organism>
<keyword evidence="2" id="KW-0813">Transport</keyword>
<dbReference type="SUPFAM" id="SSF52540">
    <property type="entry name" value="P-loop containing nucleoside triphosphate hydrolases"/>
    <property type="match status" value="1"/>
</dbReference>
<dbReference type="Gene3D" id="3.40.50.300">
    <property type="entry name" value="P-loop containing nucleotide triphosphate hydrolases"/>
    <property type="match status" value="1"/>
</dbReference>
<dbReference type="EMBL" id="UOEK01000461">
    <property type="protein sequence ID" value="VAW08387.1"/>
    <property type="molecule type" value="Genomic_DNA"/>
</dbReference>
<dbReference type="InterPro" id="IPR052156">
    <property type="entry name" value="BCAA_Transport_ATP-bd_LivF"/>
</dbReference>
<dbReference type="SMART" id="SM00382">
    <property type="entry name" value="AAA"/>
    <property type="match status" value="1"/>
</dbReference>
<name>A0A3B0T4W1_9ZZZZ</name>
<dbReference type="InterPro" id="IPR003439">
    <property type="entry name" value="ABC_transporter-like_ATP-bd"/>
</dbReference>
<keyword evidence="4 7" id="KW-0067">ATP-binding</keyword>
<keyword evidence="3" id="KW-0547">Nucleotide-binding</keyword>
<evidence type="ECO:0000313" key="7">
    <source>
        <dbReference type="EMBL" id="VAW08387.1"/>
    </source>
</evidence>
<evidence type="ECO:0000256" key="5">
    <source>
        <dbReference type="ARBA" id="ARBA00022970"/>
    </source>
</evidence>
<dbReference type="PROSITE" id="PS50893">
    <property type="entry name" value="ABC_TRANSPORTER_2"/>
    <property type="match status" value="1"/>
</dbReference>
<dbReference type="InterPro" id="IPR003593">
    <property type="entry name" value="AAA+_ATPase"/>
</dbReference>
<proteinExistence type="inferred from homology"/>
<protein>
    <submittedName>
        <fullName evidence="7">Branched-chain amino acid transport ATP-binding protein LivF (TC 3.A.1.4.1)</fullName>
    </submittedName>
</protein>
<keyword evidence="5" id="KW-0029">Amino-acid transport</keyword>
<accession>A0A3B0T4W1</accession>
<dbReference type="PANTHER" id="PTHR43820:SF4">
    <property type="entry name" value="HIGH-AFFINITY BRANCHED-CHAIN AMINO ACID TRANSPORT ATP-BINDING PROTEIN LIVF"/>
    <property type="match status" value="1"/>
</dbReference>
<evidence type="ECO:0000256" key="1">
    <source>
        <dbReference type="ARBA" id="ARBA00005417"/>
    </source>
</evidence>
<evidence type="ECO:0000256" key="3">
    <source>
        <dbReference type="ARBA" id="ARBA00022741"/>
    </source>
</evidence>
<dbReference type="GO" id="GO:0005524">
    <property type="term" value="F:ATP binding"/>
    <property type="evidence" value="ECO:0007669"/>
    <property type="project" value="UniProtKB-KW"/>
</dbReference>
<evidence type="ECO:0000256" key="2">
    <source>
        <dbReference type="ARBA" id="ARBA00022448"/>
    </source>
</evidence>
<evidence type="ECO:0000256" key="4">
    <source>
        <dbReference type="ARBA" id="ARBA00022840"/>
    </source>
</evidence>
<dbReference type="GO" id="GO:0015807">
    <property type="term" value="P:L-amino acid transport"/>
    <property type="evidence" value="ECO:0007669"/>
    <property type="project" value="TreeGrafter"/>
</dbReference>